<dbReference type="EMBL" id="JPKR02000005">
    <property type="protein sequence ID" value="KGD79389.1"/>
    <property type="molecule type" value="Genomic_DNA"/>
</dbReference>
<comment type="caution">
    <text evidence="2">The sequence shown here is derived from an EMBL/GenBank/DDBJ whole genome shotgun (WGS) entry which is preliminary data.</text>
</comment>
<dbReference type="Proteomes" id="UP000029577">
    <property type="component" value="Unassembled WGS sequence"/>
</dbReference>
<dbReference type="Pfam" id="PF08376">
    <property type="entry name" value="NIT"/>
    <property type="match status" value="1"/>
</dbReference>
<protein>
    <submittedName>
        <fullName evidence="2">Transcription antitermination regulator</fullName>
    </submittedName>
</protein>
<dbReference type="InterPro" id="IPR036388">
    <property type="entry name" value="WH-like_DNA-bd_sf"/>
</dbReference>
<evidence type="ECO:0000259" key="1">
    <source>
        <dbReference type="PROSITE" id="PS50921"/>
    </source>
</evidence>
<dbReference type="OrthoDB" id="9782798at2"/>
<dbReference type="InterPro" id="IPR011006">
    <property type="entry name" value="CheY-like_superfamily"/>
</dbReference>
<dbReference type="SUPFAM" id="SSF52172">
    <property type="entry name" value="CheY-like"/>
    <property type="match status" value="1"/>
</dbReference>
<accession>A0A095TS36</accession>
<dbReference type="PROSITE" id="PS50921">
    <property type="entry name" value="ANTAR"/>
    <property type="match status" value="1"/>
</dbReference>
<dbReference type="STRING" id="642227.HA49_02045"/>
<organism evidence="2 3">
    <name type="scientific">Tatumella morbirosei</name>
    <dbReference type="NCBI Taxonomy" id="642227"/>
    <lineage>
        <taxon>Bacteria</taxon>
        <taxon>Pseudomonadati</taxon>
        <taxon>Pseudomonadota</taxon>
        <taxon>Gammaproteobacteria</taxon>
        <taxon>Enterobacterales</taxon>
        <taxon>Erwiniaceae</taxon>
        <taxon>Tatumella</taxon>
    </lineage>
</organism>
<evidence type="ECO:0000313" key="2">
    <source>
        <dbReference type="EMBL" id="KGD79389.1"/>
    </source>
</evidence>
<dbReference type="SMART" id="SM01012">
    <property type="entry name" value="ANTAR"/>
    <property type="match status" value="1"/>
</dbReference>
<dbReference type="eggNOG" id="COG3707">
    <property type="taxonomic scope" value="Bacteria"/>
</dbReference>
<dbReference type="InterPro" id="IPR005561">
    <property type="entry name" value="ANTAR"/>
</dbReference>
<dbReference type="Pfam" id="PF03861">
    <property type="entry name" value="ANTAR"/>
    <property type="match status" value="1"/>
</dbReference>
<reference evidence="2" key="1">
    <citation type="submission" date="2014-12" db="EMBL/GenBank/DDBJ databases">
        <title>The draft genome of the Tatumella morbirosei type strain, LMG23360T isolated from pineapple rot.</title>
        <authorList>
            <person name="Smits T.H."/>
            <person name="Palmer M."/>
            <person name="Venter S.N."/>
            <person name="Duffy B."/>
            <person name="Steenkamp E.T."/>
            <person name="Chan W.Y."/>
            <person name="Coutinho T.A."/>
            <person name="Coetzee M.P."/>
            <person name="De Maayer P."/>
        </authorList>
    </citation>
    <scope>NUCLEOTIDE SEQUENCE [LARGE SCALE GENOMIC DNA]</scope>
    <source>
        <strain evidence="2">LMG 23360</strain>
    </source>
</reference>
<evidence type="ECO:0000313" key="3">
    <source>
        <dbReference type="Proteomes" id="UP000029577"/>
    </source>
</evidence>
<sequence>MTDYIPTTLRFLLASRQCELNSLGCLLDSGELVGKVSVLIHHLQRERGTVNLFLCSEGRQTAADLRHREQDSLLSQQDLMHYLDNTQALNPGQPQASRLFHCAARAVYALGVLQETRQQITGRIASLVGAVEVFNDTIRHLLSLVFAVSDASADPAISRALIALFSFMQGKELAGQERAIGVRIFSGHMPEDADDQPAGQIISLIERQEHYFATFIEFTDPDNRRRWLEMVPDSEFERLRRIACTRSSLPGNSDVSQHWFLLATRRIDTMKQLEDHLQHTLMQLCRERILTTQRACDEQQADINSLKTTMADGYSGYSVFMEHSSAGVHRQGGWLQSEGVQPQLGQSLLSLLRQQSQRLDAQNQELTDLREVLHQRKTVDSAKKLLMQHRQLTEDEAYKTLRQMAMDQNKKISDIAAALLSVAGVFDHPG</sequence>
<dbReference type="Gene3D" id="1.10.10.10">
    <property type="entry name" value="Winged helix-like DNA-binding domain superfamily/Winged helix DNA-binding domain"/>
    <property type="match status" value="1"/>
</dbReference>
<dbReference type="AlphaFoldDB" id="A0A095TS36"/>
<proteinExistence type="predicted"/>
<gene>
    <name evidence="2" type="ORF">HA49_02045</name>
</gene>
<feature type="domain" description="ANTAR" evidence="1">
    <location>
        <begin position="359"/>
        <end position="420"/>
    </location>
</feature>
<name>A0A095TS36_9GAMM</name>
<dbReference type="GO" id="GO:0003723">
    <property type="term" value="F:RNA binding"/>
    <property type="evidence" value="ECO:0007669"/>
    <property type="project" value="InterPro"/>
</dbReference>
<dbReference type="InterPro" id="IPR013587">
    <property type="entry name" value="Nitrate/nitrite_sensing"/>
</dbReference>
<keyword evidence="3" id="KW-1185">Reference proteome</keyword>